<dbReference type="AlphaFoldDB" id="D3AYM0"/>
<name>D3AYM0_HETP5</name>
<protein>
    <submittedName>
        <fullName evidence="2">Uncharacterized protein</fullName>
    </submittedName>
</protein>
<dbReference type="Proteomes" id="UP000001396">
    <property type="component" value="Unassembled WGS sequence"/>
</dbReference>
<dbReference type="GeneID" id="31356812"/>
<dbReference type="RefSeq" id="XP_020438153.1">
    <property type="nucleotide sequence ID" value="XM_020572295.1"/>
</dbReference>
<comment type="caution">
    <text evidence="2">The sequence shown here is derived from an EMBL/GenBank/DDBJ whole genome shotgun (WGS) entry which is preliminary data.</text>
</comment>
<keyword evidence="3" id="KW-1185">Reference proteome</keyword>
<evidence type="ECO:0000256" key="1">
    <source>
        <dbReference type="SAM" id="MobiDB-lite"/>
    </source>
</evidence>
<feature type="region of interest" description="Disordered" evidence="1">
    <location>
        <begin position="77"/>
        <end position="145"/>
    </location>
</feature>
<sequence length="388" mass="44539">MITRAIYNRLSLNIKSSRSFSSSSSSSSSSSVFRSTFQQSSLCNRYNTVLFSNYQRNNNYNNIGNIYNYSTTKDNNETQQAAAVKEENKQQQQPTEKIENKEEKIQTDASETTKEEVESKIDTSTSTTSSPDNKQENEDNATEETTLDNKYIALIRNVPSLKDIQTIESEGDLNSEVLKNYKTESNDAAEIPRYLIHALIFSRGRSLPMQSLTPFAYMSIRPSFSVFLYSLMPWLYNKDFPKWINYDDFIVNSTVSVFKMFEMASNNDMSALESIASGSLGLNNLLYVRDLFYTHKRIAYQAKFNDCKIAFINTTIEKDIIRINVQYQIYCQLDVNIPKTNDITFPIRNPADAETVSKDCDYLISITWSSKLPESQNEDDLDWKMTIN</sequence>
<gene>
    <name evidence="2" type="ORF">PPL_01282</name>
</gene>
<dbReference type="InParanoid" id="D3AYM0"/>
<evidence type="ECO:0000313" key="2">
    <source>
        <dbReference type="EMBL" id="EFA86047.1"/>
    </source>
</evidence>
<accession>D3AYM0</accession>
<dbReference type="EMBL" id="ADBJ01000004">
    <property type="protein sequence ID" value="EFA86047.1"/>
    <property type="molecule type" value="Genomic_DNA"/>
</dbReference>
<feature type="compositionally biased region" description="Basic and acidic residues" evidence="1">
    <location>
        <begin position="96"/>
        <end position="121"/>
    </location>
</feature>
<dbReference type="OMA" id="ECHEINL"/>
<organism evidence="2 3">
    <name type="scientific">Heterostelium pallidum (strain ATCC 26659 / Pp 5 / PN500)</name>
    <name type="common">Cellular slime mold</name>
    <name type="synonym">Polysphondylium pallidum</name>
    <dbReference type="NCBI Taxonomy" id="670386"/>
    <lineage>
        <taxon>Eukaryota</taxon>
        <taxon>Amoebozoa</taxon>
        <taxon>Evosea</taxon>
        <taxon>Eumycetozoa</taxon>
        <taxon>Dictyostelia</taxon>
        <taxon>Acytosteliales</taxon>
        <taxon>Acytosteliaceae</taxon>
        <taxon>Heterostelium</taxon>
    </lineage>
</organism>
<reference evidence="2 3" key="1">
    <citation type="journal article" date="2011" name="Genome Res.">
        <title>Phylogeny-wide analysis of social amoeba genomes highlights ancient origins for complex intercellular communication.</title>
        <authorList>
            <person name="Heidel A.J."/>
            <person name="Lawal H.M."/>
            <person name="Felder M."/>
            <person name="Schilde C."/>
            <person name="Helps N.R."/>
            <person name="Tunggal B."/>
            <person name="Rivero F."/>
            <person name="John U."/>
            <person name="Schleicher M."/>
            <person name="Eichinger L."/>
            <person name="Platzer M."/>
            <person name="Noegel A.A."/>
            <person name="Schaap P."/>
            <person name="Gloeckner G."/>
        </authorList>
    </citation>
    <scope>NUCLEOTIDE SEQUENCE [LARGE SCALE GENOMIC DNA]</scope>
    <source>
        <strain evidence="3">ATCC 26659 / Pp 5 / PN500</strain>
    </source>
</reference>
<proteinExistence type="predicted"/>
<evidence type="ECO:0000313" key="3">
    <source>
        <dbReference type="Proteomes" id="UP000001396"/>
    </source>
</evidence>